<gene>
    <name evidence="7" type="ORF">E6C55_22860</name>
</gene>
<dbReference type="OrthoDB" id="45037at2"/>
<keyword evidence="5 6" id="KW-0472">Membrane</keyword>
<feature type="transmembrane region" description="Helical" evidence="6">
    <location>
        <begin position="20"/>
        <end position="45"/>
    </location>
</feature>
<reference evidence="7 8" key="1">
    <citation type="submission" date="2019-04" db="EMBL/GenBank/DDBJ databases">
        <title>Cohnella sp. nov. isolated from preserved vegetables.</title>
        <authorList>
            <person name="Lin S.-Y."/>
            <person name="Hung M.-H."/>
            <person name="Young C.-C."/>
        </authorList>
    </citation>
    <scope>NUCLEOTIDE SEQUENCE [LARGE SCALE GENOMIC DNA]</scope>
    <source>
        <strain evidence="7 8">CC-MHH1044</strain>
    </source>
</reference>
<name>A0A4S4BK89_9BACL</name>
<feature type="transmembrane region" description="Helical" evidence="6">
    <location>
        <begin position="202"/>
        <end position="220"/>
    </location>
</feature>
<evidence type="ECO:0000313" key="8">
    <source>
        <dbReference type="Proteomes" id="UP000310636"/>
    </source>
</evidence>
<proteinExistence type="predicted"/>
<feature type="transmembrane region" description="Helical" evidence="6">
    <location>
        <begin position="250"/>
        <end position="267"/>
    </location>
</feature>
<evidence type="ECO:0000256" key="6">
    <source>
        <dbReference type="SAM" id="Phobius"/>
    </source>
</evidence>
<dbReference type="Pfam" id="PF02653">
    <property type="entry name" value="BPD_transp_2"/>
    <property type="match status" value="1"/>
</dbReference>
<evidence type="ECO:0000313" key="7">
    <source>
        <dbReference type="EMBL" id="THF75128.1"/>
    </source>
</evidence>
<dbReference type="InterPro" id="IPR001851">
    <property type="entry name" value="ABC_transp_permease"/>
</dbReference>
<evidence type="ECO:0000256" key="1">
    <source>
        <dbReference type="ARBA" id="ARBA00004651"/>
    </source>
</evidence>
<feature type="transmembrane region" description="Helical" evidence="6">
    <location>
        <begin position="65"/>
        <end position="84"/>
    </location>
</feature>
<dbReference type="Proteomes" id="UP000310636">
    <property type="component" value="Unassembled WGS sequence"/>
</dbReference>
<feature type="transmembrane region" description="Helical" evidence="6">
    <location>
        <begin position="330"/>
        <end position="352"/>
    </location>
</feature>
<dbReference type="GO" id="GO:0005886">
    <property type="term" value="C:plasma membrane"/>
    <property type="evidence" value="ECO:0007669"/>
    <property type="project" value="UniProtKB-SubCell"/>
</dbReference>
<accession>A0A4S4BK89</accession>
<dbReference type="EMBL" id="SSOB01000034">
    <property type="protein sequence ID" value="THF75128.1"/>
    <property type="molecule type" value="Genomic_DNA"/>
</dbReference>
<keyword evidence="2" id="KW-1003">Cell membrane</keyword>
<protein>
    <submittedName>
        <fullName evidence="7">ABC transporter permease</fullName>
    </submittedName>
</protein>
<feature type="transmembrane region" description="Helical" evidence="6">
    <location>
        <begin position="301"/>
        <end position="318"/>
    </location>
</feature>
<dbReference type="AlphaFoldDB" id="A0A4S4BK89"/>
<evidence type="ECO:0000256" key="5">
    <source>
        <dbReference type="ARBA" id="ARBA00023136"/>
    </source>
</evidence>
<dbReference type="PANTHER" id="PTHR47089">
    <property type="entry name" value="ABC TRANSPORTER, PERMEASE PROTEIN"/>
    <property type="match status" value="1"/>
</dbReference>
<comment type="caution">
    <text evidence="7">The sequence shown here is derived from an EMBL/GenBank/DDBJ whole genome shotgun (WGS) entry which is preliminary data.</text>
</comment>
<evidence type="ECO:0000256" key="3">
    <source>
        <dbReference type="ARBA" id="ARBA00022692"/>
    </source>
</evidence>
<dbReference type="RefSeq" id="WP_136372140.1">
    <property type="nucleotide sequence ID" value="NZ_SSOB01000034.1"/>
</dbReference>
<keyword evidence="3 6" id="KW-0812">Transmembrane</keyword>
<sequence length="367" mass="39878">MSDNRSFREWSRIFVASSLWVPIIAIVLGLVCGALVMWIGGYNAFEAYGALFDKVFGSKYDIGETVRTITPLLFTGLSVGFAFRAGLFNIGADGQFIMGMTGATLIGIKIDFLPWIVHAPLTLVGGMLIGGLWGALAGYLKSSRGVNEVISCIMLNWIALYLSNYLIRTLVLKPGTQRSELIRDSASMSIRWLSSFMENARMDWGIVVGLICTSLFYIVLWRTKQGYELRAVGFNPEAARFSGINVPKNMLKSMMIAGMFAGIGGVFEVLGVFHYQVISAASAGYGFDGIAVALLGGNHPVGILLSSILFGVLTYGSAGMNFSASVPTEIVRIVIGCIIFFVASQGLIQMLYKPFMARREAKRKEAA</sequence>
<feature type="transmembrane region" description="Helical" evidence="6">
    <location>
        <begin position="123"/>
        <end position="140"/>
    </location>
</feature>
<comment type="subcellular location">
    <subcellularLocation>
        <location evidence="1">Cell membrane</location>
        <topology evidence="1">Multi-pass membrane protein</topology>
    </subcellularLocation>
</comment>
<feature type="transmembrane region" description="Helical" evidence="6">
    <location>
        <begin position="96"/>
        <end position="117"/>
    </location>
</feature>
<dbReference type="CDD" id="cd06580">
    <property type="entry name" value="TM_PBP1_transp_TpRbsC_like"/>
    <property type="match status" value="1"/>
</dbReference>
<keyword evidence="8" id="KW-1185">Reference proteome</keyword>
<feature type="transmembrane region" description="Helical" evidence="6">
    <location>
        <begin position="149"/>
        <end position="167"/>
    </location>
</feature>
<dbReference type="PANTHER" id="PTHR47089:SF1">
    <property type="entry name" value="GUANOSINE ABC TRANSPORTER PERMEASE PROTEIN NUPP"/>
    <property type="match status" value="1"/>
</dbReference>
<organism evidence="7 8">
    <name type="scientific">Cohnella fermenti</name>
    <dbReference type="NCBI Taxonomy" id="2565925"/>
    <lineage>
        <taxon>Bacteria</taxon>
        <taxon>Bacillati</taxon>
        <taxon>Bacillota</taxon>
        <taxon>Bacilli</taxon>
        <taxon>Bacillales</taxon>
        <taxon>Paenibacillaceae</taxon>
        <taxon>Cohnella</taxon>
    </lineage>
</organism>
<evidence type="ECO:0000256" key="2">
    <source>
        <dbReference type="ARBA" id="ARBA00022475"/>
    </source>
</evidence>
<dbReference type="GO" id="GO:0022857">
    <property type="term" value="F:transmembrane transporter activity"/>
    <property type="evidence" value="ECO:0007669"/>
    <property type="project" value="InterPro"/>
</dbReference>
<keyword evidence="4 6" id="KW-1133">Transmembrane helix</keyword>
<evidence type="ECO:0000256" key="4">
    <source>
        <dbReference type="ARBA" id="ARBA00022989"/>
    </source>
</evidence>